<evidence type="ECO:0000259" key="1">
    <source>
        <dbReference type="Pfam" id="PF13439"/>
    </source>
</evidence>
<reference evidence="2 3" key="1">
    <citation type="submission" date="2017-09" db="EMBL/GenBank/DDBJ databases">
        <title>Metagenomic Analysis Reveals Denitrifying Candidatus Accumulibacter and Flanking Population as a Source of N2O.</title>
        <authorList>
            <person name="Gao H."/>
            <person name="Mao Y."/>
            <person name="Zhao X."/>
            <person name="Liu W.-T."/>
            <person name="Zhang T."/>
            <person name="Wells G."/>
        </authorList>
    </citation>
    <scope>NUCLEOTIDE SEQUENCE [LARGE SCALE GENOMIC DNA]</scope>
    <source>
        <strain evidence="2">CANDO_2_IC</strain>
    </source>
</reference>
<proteinExistence type="predicted"/>
<dbReference type="PANTHER" id="PTHR45947:SF13">
    <property type="entry name" value="TRANSFERASE"/>
    <property type="match status" value="1"/>
</dbReference>
<dbReference type="EMBL" id="PDHS01000372">
    <property type="protein sequence ID" value="MQM31755.1"/>
    <property type="molecule type" value="Genomic_DNA"/>
</dbReference>
<dbReference type="InterPro" id="IPR050194">
    <property type="entry name" value="Glycosyltransferase_grp1"/>
</dbReference>
<accession>A0A6A7RW70</accession>
<dbReference type="Proteomes" id="UP000342300">
    <property type="component" value="Unassembled WGS sequence"/>
</dbReference>
<gene>
    <name evidence="2" type="ORF">CRU78_15035</name>
</gene>
<dbReference type="CDD" id="cd03801">
    <property type="entry name" value="GT4_PimA-like"/>
    <property type="match status" value="1"/>
</dbReference>
<sequence>MQILLVSEDLPVPQLGGAGKHAVLLGNTLLEAGHQVEMLGRTRAPGIDTANGFFGPLHADINFSRTGWKEQTMGVFNPLRRFHMAHRIWQAVQRRGLDWDVIHYHGHFPMLGALVPESMNFVHTLHDQGSECITKIRFRDGQPCDAQKPEACASCATPHPGALQTLVSAKAVRSLREMAKTAFTRHQAIFVSKFLENHFCAAVGPCQLRTQVIHNFIDTAKMKQALSQVQSPLAEEKKPRIFLAGRIERAKGFSAFLDALTESHLKQFEFAIAGDGPDLSELRKLHAGRAVTFLGWQDLETVLQMTVTADACVVPSICEESCGTTVLEALALGRPVYALARGGTPELVAYQQYSGQLKLFDNMTALVSALSNIERVASAFSVDDKADVRAKLPEILAVYEAGKIATARLVA</sequence>
<dbReference type="SUPFAM" id="SSF53756">
    <property type="entry name" value="UDP-Glycosyltransferase/glycogen phosphorylase"/>
    <property type="match status" value="1"/>
</dbReference>
<dbReference type="Pfam" id="PF13439">
    <property type="entry name" value="Glyco_transf_4"/>
    <property type="match status" value="1"/>
</dbReference>
<name>A0A6A7RW70_9PROT</name>
<feature type="domain" description="Glycosyltransferase subfamily 4-like N-terminal" evidence="1">
    <location>
        <begin position="16"/>
        <end position="220"/>
    </location>
</feature>
<evidence type="ECO:0000313" key="2">
    <source>
        <dbReference type="EMBL" id="MQM31755.1"/>
    </source>
</evidence>
<organism evidence="2 3">
    <name type="scientific">Candidatus Accumulibacter phosphatis</name>
    <dbReference type="NCBI Taxonomy" id="327160"/>
    <lineage>
        <taxon>Bacteria</taxon>
        <taxon>Pseudomonadati</taxon>
        <taxon>Pseudomonadota</taxon>
        <taxon>Betaproteobacteria</taxon>
        <taxon>Candidatus Accumulibacter</taxon>
    </lineage>
</organism>
<dbReference type="AlphaFoldDB" id="A0A6A7RW70"/>
<comment type="caution">
    <text evidence="2">The sequence shown here is derived from an EMBL/GenBank/DDBJ whole genome shotgun (WGS) entry which is preliminary data.</text>
</comment>
<dbReference type="GO" id="GO:0016757">
    <property type="term" value="F:glycosyltransferase activity"/>
    <property type="evidence" value="ECO:0007669"/>
    <property type="project" value="UniProtKB-ARBA"/>
</dbReference>
<dbReference type="Gene3D" id="3.40.50.2000">
    <property type="entry name" value="Glycogen Phosphorylase B"/>
    <property type="match status" value="2"/>
</dbReference>
<dbReference type="Pfam" id="PF13692">
    <property type="entry name" value="Glyco_trans_1_4"/>
    <property type="match status" value="1"/>
</dbReference>
<dbReference type="PANTHER" id="PTHR45947">
    <property type="entry name" value="SULFOQUINOVOSYL TRANSFERASE SQD2"/>
    <property type="match status" value="1"/>
</dbReference>
<dbReference type="InterPro" id="IPR028098">
    <property type="entry name" value="Glyco_trans_4-like_N"/>
</dbReference>
<evidence type="ECO:0000313" key="3">
    <source>
        <dbReference type="Proteomes" id="UP000342300"/>
    </source>
</evidence>
<protein>
    <recommendedName>
        <fullName evidence="1">Glycosyltransferase subfamily 4-like N-terminal domain-containing protein</fullName>
    </recommendedName>
</protein>